<dbReference type="EMBL" id="BFAA01031267">
    <property type="protein sequence ID" value="GCB82877.1"/>
    <property type="molecule type" value="Genomic_DNA"/>
</dbReference>
<keyword evidence="2" id="KW-1185">Reference proteome</keyword>
<name>A0A401QC38_SCYTO</name>
<feature type="non-terminal residue" evidence="1">
    <location>
        <position position="51"/>
    </location>
</feature>
<evidence type="ECO:0000313" key="2">
    <source>
        <dbReference type="Proteomes" id="UP000288216"/>
    </source>
</evidence>
<protein>
    <submittedName>
        <fullName evidence="1">Uncharacterized protein</fullName>
    </submittedName>
</protein>
<sequence length="51" mass="6052">MYVLRVFTARYRYALDDLYPILNALKLHVAIYDEWSSKVTDSLEANNNEKK</sequence>
<accession>A0A401QC38</accession>
<organism evidence="1 2">
    <name type="scientific">Scyliorhinus torazame</name>
    <name type="common">Cloudy catshark</name>
    <name type="synonym">Catulus torazame</name>
    <dbReference type="NCBI Taxonomy" id="75743"/>
    <lineage>
        <taxon>Eukaryota</taxon>
        <taxon>Metazoa</taxon>
        <taxon>Chordata</taxon>
        <taxon>Craniata</taxon>
        <taxon>Vertebrata</taxon>
        <taxon>Chondrichthyes</taxon>
        <taxon>Elasmobranchii</taxon>
        <taxon>Galeomorphii</taxon>
        <taxon>Galeoidea</taxon>
        <taxon>Carcharhiniformes</taxon>
        <taxon>Scyliorhinidae</taxon>
        <taxon>Scyliorhinus</taxon>
    </lineage>
</organism>
<dbReference type="STRING" id="75743.A0A401QC38"/>
<comment type="caution">
    <text evidence="1">The sequence shown here is derived from an EMBL/GenBank/DDBJ whole genome shotgun (WGS) entry which is preliminary data.</text>
</comment>
<dbReference type="Proteomes" id="UP000288216">
    <property type="component" value="Unassembled WGS sequence"/>
</dbReference>
<proteinExistence type="predicted"/>
<evidence type="ECO:0000313" key="1">
    <source>
        <dbReference type="EMBL" id="GCB82877.1"/>
    </source>
</evidence>
<reference evidence="1 2" key="1">
    <citation type="journal article" date="2018" name="Nat. Ecol. Evol.">
        <title>Shark genomes provide insights into elasmobranch evolution and the origin of vertebrates.</title>
        <authorList>
            <person name="Hara Y"/>
            <person name="Yamaguchi K"/>
            <person name="Onimaru K"/>
            <person name="Kadota M"/>
            <person name="Koyanagi M"/>
            <person name="Keeley SD"/>
            <person name="Tatsumi K"/>
            <person name="Tanaka K"/>
            <person name="Motone F"/>
            <person name="Kageyama Y"/>
            <person name="Nozu R"/>
            <person name="Adachi N"/>
            <person name="Nishimura O"/>
            <person name="Nakagawa R"/>
            <person name="Tanegashima C"/>
            <person name="Kiyatake I"/>
            <person name="Matsumoto R"/>
            <person name="Murakumo K"/>
            <person name="Nishida K"/>
            <person name="Terakita A"/>
            <person name="Kuratani S"/>
            <person name="Sato K"/>
            <person name="Hyodo S Kuraku.S."/>
        </authorList>
    </citation>
    <scope>NUCLEOTIDE SEQUENCE [LARGE SCALE GENOMIC DNA]</scope>
</reference>
<gene>
    <name evidence="1" type="ORF">scyTo_0023613</name>
</gene>
<dbReference type="AlphaFoldDB" id="A0A401QC38"/>